<comment type="caution">
    <text evidence="1">The sequence shown here is derived from an EMBL/GenBank/DDBJ whole genome shotgun (WGS) entry which is preliminary data.</text>
</comment>
<gene>
    <name evidence="1" type="ORF">ACIBG2_16400</name>
</gene>
<dbReference type="Gene3D" id="3.30.460.10">
    <property type="entry name" value="Beta Polymerase, domain 2"/>
    <property type="match status" value="1"/>
</dbReference>
<dbReference type="SUPFAM" id="SSF81301">
    <property type="entry name" value="Nucleotidyltransferase"/>
    <property type="match status" value="1"/>
</dbReference>
<reference evidence="1 2" key="1">
    <citation type="submission" date="2024-10" db="EMBL/GenBank/DDBJ databases">
        <title>The Natural Products Discovery Center: Release of the First 8490 Sequenced Strains for Exploring Actinobacteria Biosynthetic Diversity.</title>
        <authorList>
            <person name="Kalkreuter E."/>
            <person name="Kautsar S.A."/>
            <person name="Yang D."/>
            <person name="Bader C.D."/>
            <person name="Teijaro C.N."/>
            <person name="Fluegel L."/>
            <person name="Davis C.M."/>
            <person name="Simpson J.R."/>
            <person name="Lauterbach L."/>
            <person name="Steele A.D."/>
            <person name="Gui C."/>
            <person name="Meng S."/>
            <person name="Li G."/>
            <person name="Viehrig K."/>
            <person name="Ye F."/>
            <person name="Su P."/>
            <person name="Kiefer A.F."/>
            <person name="Nichols A."/>
            <person name="Cepeda A.J."/>
            <person name="Yan W."/>
            <person name="Fan B."/>
            <person name="Jiang Y."/>
            <person name="Adhikari A."/>
            <person name="Zheng C.-J."/>
            <person name="Schuster L."/>
            <person name="Cowan T.M."/>
            <person name="Smanski M.J."/>
            <person name="Chevrette M.G."/>
            <person name="De Carvalho L.P.S."/>
            <person name="Shen B."/>
        </authorList>
    </citation>
    <scope>NUCLEOTIDE SEQUENCE [LARGE SCALE GENOMIC DNA]</scope>
    <source>
        <strain evidence="1 2">NPDC050545</strain>
    </source>
</reference>
<keyword evidence="2" id="KW-1185">Reference proteome</keyword>
<dbReference type="Pfam" id="PF04229">
    <property type="entry name" value="GrpB"/>
    <property type="match status" value="1"/>
</dbReference>
<evidence type="ECO:0000313" key="2">
    <source>
        <dbReference type="Proteomes" id="UP001612741"/>
    </source>
</evidence>
<sequence>MTPADRPVVVPYDPAWQEDAAALCAGIRDALGPLALHVEHIGSTSVPGMAAKPILDVQVSVADLEAAERAFGGPLEALGFGLSRYRRDHVPEGQADEPEQWAKRLWVLPGRVNLHVRVADAPNDRLALLFRDWFRAHPEAVPAYSEFKRRLAGVVGSTGEYADTKDPVVDLVIVVAERWAGATGWSPH</sequence>
<evidence type="ECO:0000313" key="1">
    <source>
        <dbReference type="EMBL" id="MFI6498970.1"/>
    </source>
</evidence>
<name>A0ABW7YSS8_9ACTN</name>
<dbReference type="EMBL" id="JBITGY010000004">
    <property type="protein sequence ID" value="MFI6498970.1"/>
    <property type="molecule type" value="Genomic_DNA"/>
</dbReference>
<dbReference type="InterPro" id="IPR007344">
    <property type="entry name" value="GrpB/CoaE"/>
</dbReference>
<dbReference type="InterPro" id="IPR043519">
    <property type="entry name" value="NT_sf"/>
</dbReference>
<dbReference type="PANTHER" id="PTHR34822:SF1">
    <property type="entry name" value="GRPB FAMILY PROTEIN"/>
    <property type="match status" value="1"/>
</dbReference>
<organism evidence="1 2">
    <name type="scientific">Nonomuraea typhae</name>
    <dbReference type="NCBI Taxonomy" id="2603600"/>
    <lineage>
        <taxon>Bacteria</taxon>
        <taxon>Bacillati</taxon>
        <taxon>Actinomycetota</taxon>
        <taxon>Actinomycetes</taxon>
        <taxon>Streptosporangiales</taxon>
        <taxon>Streptosporangiaceae</taxon>
        <taxon>Nonomuraea</taxon>
    </lineage>
</organism>
<dbReference type="RefSeq" id="WP_397082203.1">
    <property type="nucleotide sequence ID" value="NZ_JBITGY010000004.1"/>
</dbReference>
<proteinExistence type="predicted"/>
<dbReference type="Proteomes" id="UP001612741">
    <property type="component" value="Unassembled WGS sequence"/>
</dbReference>
<protein>
    <submittedName>
        <fullName evidence="1">GrpB family protein</fullName>
    </submittedName>
</protein>
<dbReference type="PANTHER" id="PTHR34822">
    <property type="entry name" value="GRPB DOMAIN PROTEIN (AFU_ORTHOLOGUE AFUA_1G01530)"/>
    <property type="match status" value="1"/>
</dbReference>
<accession>A0ABW7YSS8</accession>